<dbReference type="InterPro" id="IPR002110">
    <property type="entry name" value="Ankyrin_rpt"/>
</dbReference>
<evidence type="ECO:0000256" key="1">
    <source>
        <dbReference type="SAM" id="Coils"/>
    </source>
</evidence>
<dbReference type="EMBL" id="VDLU01000001">
    <property type="protein sequence ID" value="TNJ30696.1"/>
    <property type="molecule type" value="Genomic_DNA"/>
</dbReference>
<comment type="caution">
    <text evidence="3">The sequence shown here is derived from an EMBL/GenBank/DDBJ whole genome shotgun (WGS) entry which is preliminary data.</text>
</comment>
<dbReference type="OrthoDB" id="76949at2759"/>
<evidence type="ECO:0000313" key="3">
    <source>
        <dbReference type="EMBL" id="TNJ30696.1"/>
    </source>
</evidence>
<keyword evidence="1" id="KW-0175">Coiled coil</keyword>
<dbReference type="PANTHER" id="PTHR24184">
    <property type="entry name" value="SI:CH211-189E2.2"/>
    <property type="match status" value="1"/>
</dbReference>
<dbReference type="InterPro" id="IPR036770">
    <property type="entry name" value="Ankyrin_rpt-contain_sf"/>
</dbReference>
<dbReference type="AlphaFoldDB" id="A0A4Z1SYC9"/>
<accession>A0A4Z1SYC9</accession>
<feature type="compositionally biased region" description="Polar residues" evidence="2">
    <location>
        <begin position="698"/>
        <end position="712"/>
    </location>
</feature>
<feature type="coiled-coil region" evidence="1">
    <location>
        <begin position="528"/>
        <end position="555"/>
    </location>
</feature>
<dbReference type="SMART" id="SM00248">
    <property type="entry name" value="ANK"/>
    <property type="match status" value="4"/>
</dbReference>
<dbReference type="Pfam" id="PF12796">
    <property type="entry name" value="Ank_2"/>
    <property type="match status" value="1"/>
</dbReference>
<evidence type="ECO:0000256" key="2">
    <source>
        <dbReference type="SAM" id="MobiDB-lite"/>
    </source>
</evidence>
<protein>
    <submittedName>
        <fullName evidence="3">Ankyrin repeat protein 1</fullName>
    </submittedName>
</protein>
<sequence>MQDTWFSAVRGGNIDAVQSLMQQCRGSATEDGETGLMLAVRDGNLALVETLAPYENSWANIRGETALMLAAMLNNADACRLLIPYETNHVLPDGTNALMLAAQRGCIDAIRTLSPHLVDSRDAYGQSALVRAVGAGSMEVAIYLVNHWPNVVKDDIRDALETAKTVGHPDLIKALTPFLLSAPDERPPNFLPPPEGRLPKKTTPAKPLFRPPPKREDSKLKTHELEQKATILEEVRQFLRAHTRLDALSSEDVPAYVSSLISHSYLLETENDQLQSELTRTKRLMTQVEESPVADMEVTTKQLMTLNDEIKSLVEYVNNRLHTQVSDFHDLRYALSNYFDQMALLQKTARKDLERPSTASSADIKELRAKLLAKETEVDVLTQNCLALKAAQADALAARDSAQVDAERATEQISCFLASCSETTCRPIATLDDVLSCLKLSSHNINTFNRTEHTLTTSQLNATQHVAQGQSPSALQTENKLLNQSLEEAVHALSIVLGRPVTLNTLTDSILSLRNGLPVANQELECQLSATREHLDHTKLRVKELEAELTAAHLENEWEAKRKAQWYDDLLGMIAPWRNVRFHSENLVAGYVDDLNAQIADLSASLSTAKHQLAMGAINARLVDLDRDTTGQLKYMYQELESLRKELNGATETLTHVFDVASHTLGVRVRDVGELVDALNTTLAHTATNSGDHLNLGSRPSSAHTDSQSTNADIHKRNRIIVQLTEEKAALEREVAQLRPYLDFYQTRQCENCSASNTTASELQTEVDTLKELLVRQEEILHIREAEVSELSARILNQEAHAEPKAQQQPPPPPPQPPQPPKLVMTKITTPSRVQSGRRKAPTTPRSSTIRSVAPATPILTPQPIKLRGLQQLLQANPDADLGKYGTLPGDADRLLQQICEHVNGLRQQRPDDRTLIKEWGDLAEKLSTLIGKFFKITTDPQMAAREFADCRHIREQLLHRTR</sequence>
<gene>
    <name evidence="3" type="ORF">GMRT_13687</name>
</gene>
<proteinExistence type="predicted"/>
<reference evidence="3 4" key="1">
    <citation type="submission" date="2019-05" db="EMBL/GenBank/DDBJ databases">
        <title>The compact genome of Giardia muris reveals important steps in the evolution of intestinal protozoan parasites.</title>
        <authorList>
            <person name="Xu F."/>
            <person name="Jimenez-Gonzalez A."/>
            <person name="Einarsson E."/>
            <person name="Astvaldsson A."/>
            <person name="Peirasmaki D."/>
            <person name="Eckmann L."/>
            <person name="Andersson J.O."/>
            <person name="Svard S.G."/>
            <person name="Jerlstrom-Hultqvist J."/>
        </authorList>
    </citation>
    <scope>NUCLEOTIDE SEQUENCE [LARGE SCALE GENOMIC DNA]</scope>
    <source>
        <strain evidence="3 4">Roberts-Thomson</strain>
    </source>
</reference>
<feature type="region of interest" description="Disordered" evidence="2">
    <location>
        <begin position="183"/>
        <end position="219"/>
    </location>
</feature>
<dbReference type="VEuPathDB" id="GiardiaDB:GMRT_13687"/>
<dbReference type="PANTHER" id="PTHR24184:SF11">
    <property type="entry name" value="ANKYRIN REPEAT AND SOCS BOX CONTAINING 3"/>
    <property type="match status" value="1"/>
</dbReference>
<dbReference type="SUPFAM" id="SSF48403">
    <property type="entry name" value="Ankyrin repeat"/>
    <property type="match status" value="1"/>
</dbReference>
<dbReference type="Proteomes" id="UP000315496">
    <property type="component" value="Chromosome 1"/>
</dbReference>
<feature type="region of interest" description="Disordered" evidence="2">
    <location>
        <begin position="687"/>
        <end position="712"/>
    </location>
</feature>
<feature type="coiled-coil region" evidence="1">
    <location>
        <begin position="592"/>
        <end position="653"/>
    </location>
</feature>
<feature type="compositionally biased region" description="Pro residues" evidence="2">
    <location>
        <begin position="809"/>
        <end position="821"/>
    </location>
</feature>
<organism evidence="3 4">
    <name type="scientific">Giardia muris</name>
    <dbReference type="NCBI Taxonomy" id="5742"/>
    <lineage>
        <taxon>Eukaryota</taxon>
        <taxon>Metamonada</taxon>
        <taxon>Diplomonadida</taxon>
        <taxon>Hexamitidae</taxon>
        <taxon>Giardiinae</taxon>
        <taxon>Giardia</taxon>
    </lineage>
</organism>
<dbReference type="Gene3D" id="1.25.40.20">
    <property type="entry name" value="Ankyrin repeat-containing domain"/>
    <property type="match status" value="2"/>
</dbReference>
<feature type="region of interest" description="Disordered" evidence="2">
    <location>
        <begin position="801"/>
        <end position="853"/>
    </location>
</feature>
<name>A0A4Z1SYC9_GIAMU</name>
<keyword evidence="4" id="KW-1185">Reference proteome</keyword>
<evidence type="ECO:0000313" key="4">
    <source>
        <dbReference type="Proteomes" id="UP000315496"/>
    </source>
</evidence>